<dbReference type="Proteomes" id="UP000618445">
    <property type="component" value="Unassembled WGS sequence"/>
</dbReference>
<evidence type="ECO:0000313" key="3">
    <source>
        <dbReference type="Proteomes" id="UP000618445"/>
    </source>
</evidence>
<keyword evidence="3" id="KW-1185">Reference proteome</keyword>
<organism evidence="2 3">
    <name type="scientific">Phormidium tenue FACHB-1050</name>
    <dbReference type="NCBI Taxonomy" id="2692857"/>
    <lineage>
        <taxon>Bacteria</taxon>
        <taxon>Bacillati</taxon>
        <taxon>Cyanobacteriota</taxon>
        <taxon>Cyanophyceae</taxon>
        <taxon>Oscillatoriophycideae</taxon>
        <taxon>Oscillatoriales</taxon>
        <taxon>Oscillatoriaceae</taxon>
        <taxon>Phormidium</taxon>
    </lineage>
</organism>
<gene>
    <name evidence="2" type="ORF">H6G05_06625</name>
</gene>
<protein>
    <submittedName>
        <fullName evidence="2">Thioredoxin family protein</fullName>
    </submittedName>
</protein>
<dbReference type="RefSeq" id="WP_190577394.1">
    <property type="nucleotide sequence ID" value="NZ_CAWPQU010000067.1"/>
</dbReference>
<dbReference type="InterPro" id="IPR012336">
    <property type="entry name" value="Thioredoxin-like_fold"/>
</dbReference>
<evidence type="ECO:0000259" key="1">
    <source>
        <dbReference type="Pfam" id="PF13192"/>
    </source>
</evidence>
<name>A0ABR8C8M9_9CYAN</name>
<dbReference type="InterPro" id="IPR036249">
    <property type="entry name" value="Thioredoxin-like_sf"/>
</dbReference>
<dbReference type="SUPFAM" id="SSF52833">
    <property type="entry name" value="Thioredoxin-like"/>
    <property type="match status" value="1"/>
</dbReference>
<evidence type="ECO:0000313" key="2">
    <source>
        <dbReference type="EMBL" id="MBD2316520.1"/>
    </source>
</evidence>
<reference evidence="2 3" key="1">
    <citation type="journal article" date="2020" name="ISME J.">
        <title>Comparative genomics reveals insights into cyanobacterial evolution and habitat adaptation.</title>
        <authorList>
            <person name="Chen M.Y."/>
            <person name="Teng W.K."/>
            <person name="Zhao L."/>
            <person name="Hu C.X."/>
            <person name="Zhou Y.K."/>
            <person name="Han B.P."/>
            <person name="Song L.R."/>
            <person name="Shu W.S."/>
        </authorList>
    </citation>
    <scope>NUCLEOTIDE SEQUENCE [LARGE SCALE GENOMIC DNA]</scope>
    <source>
        <strain evidence="2 3">FACHB-1050</strain>
    </source>
</reference>
<sequence>MTNRKIEIFTGNCSLCDDAVKLVKEFASNSFTVNVYNIQKEPNRFQQYHIKAVPSIAIDGRVVHTGKPSRTQLEALGLTQRDDNLHKLTYLGMGI</sequence>
<dbReference type="Pfam" id="PF13192">
    <property type="entry name" value="Thioredoxin_3"/>
    <property type="match status" value="1"/>
</dbReference>
<dbReference type="Gene3D" id="3.40.30.10">
    <property type="entry name" value="Glutaredoxin"/>
    <property type="match status" value="1"/>
</dbReference>
<feature type="domain" description="Thioredoxin-like fold" evidence="1">
    <location>
        <begin position="5"/>
        <end position="76"/>
    </location>
</feature>
<dbReference type="EMBL" id="JACJQY010000007">
    <property type="protein sequence ID" value="MBD2316520.1"/>
    <property type="molecule type" value="Genomic_DNA"/>
</dbReference>
<comment type="caution">
    <text evidence="2">The sequence shown here is derived from an EMBL/GenBank/DDBJ whole genome shotgun (WGS) entry which is preliminary data.</text>
</comment>
<accession>A0ABR8C8M9</accession>
<proteinExistence type="predicted"/>